<sequence length="113" mass="12575">MDAVTWRNRRRAAAAFAAAAALLFLTGLFRTASLEREYHTCTQWRYGVPDGRFPDLIDMDRRLFPPQATCRWKDGHTLNRVPWPIGAGLPLLLAASAITAASARHSKRKTPAA</sequence>
<keyword evidence="1" id="KW-0472">Membrane</keyword>
<protein>
    <submittedName>
        <fullName evidence="2">Uncharacterized protein</fullName>
    </submittedName>
</protein>
<comment type="caution">
    <text evidence="2">The sequence shown here is derived from an EMBL/GenBank/DDBJ whole genome shotgun (WGS) entry which is preliminary data.</text>
</comment>
<reference evidence="2 3" key="1">
    <citation type="submission" date="2019-10" db="EMBL/GenBank/DDBJ databases">
        <title>Actinomadura rubteroloni sp. nov. and Actinomadura macrotermitis sp. nov., isolated from the gut of fungus growing-termite Macrotermes natalensis.</title>
        <authorList>
            <person name="Benndorf R."/>
            <person name="Martin K."/>
            <person name="Kuefner M."/>
            <person name="De Beer W."/>
            <person name="Kaster A.-K."/>
            <person name="Vollmers J."/>
            <person name="Poulsen M."/>
            <person name="Beemelmanns C."/>
        </authorList>
    </citation>
    <scope>NUCLEOTIDE SEQUENCE [LARGE SCALE GENOMIC DNA]</scope>
    <source>
        <strain evidence="2 3">RB68</strain>
    </source>
</reference>
<evidence type="ECO:0000313" key="2">
    <source>
        <dbReference type="EMBL" id="MQY03483.1"/>
    </source>
</evidence>
<proteinExistence type="predicted"/>
<organism evidence="2 3">
    <name type="scientific">Actinomadura macrotermitis</name>
    <dbReference type="NCBI Taxonomy" id="2585200"/>
    <lineage>
        <taxon>Bacteria</taxon>
        <taxon>Bacillati</taxon>
        <taxon>Actinomycetota</taxon>
        <taxon>Actinomycetes</taxon>
        <taxon>Streptosporangiales</taxon>
        <taxon>Thermomonosporaceae</taxon>
        <taxon>Actinomadura</taxon>
    </lineage>
</organism>
<evidence type="ECO:0000313" key="3">
    <source>
        <dbReference type="Proteomes" id="UP000487268"/>
    </source>
</evidence>
<keyword evidence="3" id="KW-1185">Reference proteome</keyword>
<dbReference type="EMBL" id="WEGH01000001">
    <property type="protein sequence ID" value="MQY03483.1"/>
    <property type="molecule type" value="Genomic_DNA"/>
</dbReference>
<keyword evidence="1" id="KW-1133">Transmembrane helix</keyword>
<accession>A0A7K0BQM5</accession>
<dbReference type="AlphaFoldDB" id="A0A7K0BQM5"/>
<dbReference type="Proteomes" id="UP000487268">
    <property type="component" value="Unassembled WGS sequence"/>
</dbReference>
<name>A0A7K0BQM5_9ACTN</name>
<feature type="transmembrane region" description="Helical" evidence="1">
    <location>
        <begin position="12"/>
        <end position="29"/>
    </location>
</feature>
<feature type="transmembrane region" description="Helical" evidence="1">
    <location>
        <begin position="81"/>
        <end position="101"/>
    </location>
</feature>
<evidence type="ECO:0000256" key="1">
    <source>
        <dbReference type="SAM" id="Phobius"/>
    </source>
</evidence>
<keyword evidence="1" id="KW-0812">Transmembrane</keyword>
<gene>
    <name evidence="2" type="ORF">ACRB68_15260</name>
</gene>